<protein>
    <recommendedName>
        <fullName evidence="2">Bifunctional inhibitor/plant lipid transfer protein/seed storage helical domain-containing protein</fullName>
    </recommendedName>
</protein>
<dbReference type="SMART" id="SM00499">
    <property type="entry name" value="AAI"/>
    <property type="match status" value="1"/>
</dbReference>
<dbReference type="SUPFAM" id="SSF47699">
    <property type="entry name" value="Bifunctional inhibitor/lipid-transfer protein/seed storage 2S albumin"/>
    <property type="match status" value="1"/>
</dbReference>
<gene>
    <name evidence="3" type="ORF">SADUNF_Sadunf10G0150100</name>
</gene>
<feature type="transmembrane region" description="Helical" evidence="1">
    <location>
        <begin position="114"/>
        <end position="135"/>
    </location>
</feature>
<keyword evidence="1" id="KW-1133">Transmembrane helix</keyword>
<feature type="transmembrane region" description="Helical" evidence="1">
    <location>
        <begin position="12"/>
        <end position="30"/>
    </location>
</feature>
<proteinExistence type="predicted"/>
<dbReference type="EMBL" id="JADGMS010000010">
    <property type="protein sequence ID" value="KAF9674660.1"/>
    <property type="molecule type" value="Genomic_DNA"/>
</dbReference>
<organism evidence="3 4">
    <name type="scientific">Salix dunnii</name>
    <dbReference type="NCBI Taxonomy" id="1413687"/>
    <lineage>
        <taxon>Eukaryota</taxon>
        <taxon>Viridiplantae</taxon>
        <taxon>Streptophyta</taxon>
        <taxon>Embryophyta</taxon>
        <taxon>Tracheophyta</taxon>
        <taxon>Spermatophyta</taxon>
        <taxon>Magnoliopsida</taxon>
        <taxon>eudicotyledons</taxon>
        <taxon>Gunneridae</taxon>
        <taxon>Pentapetalae</taxon>
        <taxon>rosids</taxon>
        <taxon>fabids</taxon>
        <taxon>Malpighiales</taxon>
        <taxon>Salicaceae</taxon>
        <taxon>Saliceae</taxon>
        <taxon>Salix</taxon>
    </lineage>
</organism>
<evidence type="ECO:0000256" key="1">
    <source>
        <dbReference type="SAM" id="Phobius"/>
    </source>
</evidence>
<dbReference type="InterPro" id="IPR016140">
    <property type="entry name" value="Bifunc_inhib/LTP/seed_store"/>
</dbReference>
<name>A0A835MR67_9ROSI</name>
<dbReference type="Proteomes" id="UP000657918">
    <property type="component" value="Unassembled WGS sequence"/>
</dbReference>
<sequence>MTTSIHITALDGIINVNSLFTLAVFVGLAWNPADPTNTLIGSSDLISCSPSAQTAKDLISFHVYSFSAFLFSSLIALALKQAIRIAKTSDHTHGTYLQAAEHLLAHVNKNLVRVGMLVSGIGSVCGCVFLMLALVNVVQLKLGSLGCGSGHSYAAIVPLVILVPVALLVYVSIVLIKEKWDHASTYMDGDFLVFVPRTLSNSNYVEVELLNQQFGINDAFWVSEVYRWKTRSTGTDKCILFLPCQEFKVAYIMKLTVYSDEGSTCVIGLKSLGKLGMQCGRSSIGLFSQVDGAGECGKTTTPDKEAFKLAPCASAAQDENASVSSPCCAQVKKIGQNPPCLCAVMLSNTAKSSGVDPKIAMTIPKRCNIADRPVGYKCGDLLLFSCSLHFTLKNE</sequence>
<dbReference type="PANTHER" id="PTHR33430:SF7">
    <property type="entry name" value="OS07G0240400 PROTEIN"/>
    <property type="match status" value="1"/>
</dbReference>
<feature type="transmembrane region" description="Helical" evidence="1">
    <location>
        <begin position="59"/>
        <end position="79"/>
    </location>
</feature>
<keyword evidence="1" id="KW-0472">Membrane</keyword>
<evidence type="ECO:0000313" key="3">
    <source>
        <dbReference type="EMBL" id="KAF9674660.1"/>
    </source>
</evidence>
<comment type="caution">
    <text evidence="3">The sequence shown here is derived from an EMBL/GenBank/DDBJ whole genome shotgun (WGS) entry which is preliminary data.</text>
</comment>
<feature type="domain" description="Bifunctional inhibitor/plant lipid transfer protein/seed storage helical" evidence="2">
    <location>
        <begin position="296"/>
        <end position="378"/>
    </location>
</feature>
<dbReference type="AlphaFoldDB" id="A0A835MR67"/>
<dbReference type="PANTHER" id="PTHR33430">
    <property type="entry name" value="MATERNAL EFFECT EMBRYO ARREST PROTEIN"/>
    <property type="match status" value="1"/>
</dbReference>
<feature type="transmembrane region" description="Helical" evidence="1">
    <location>
        <begin position="155"/>
        <end position="176"/>
    </location>
</feature>
<reference evidence="3 4" key="1">
    <citation type="submission" date="2020-10" db="EMBL/GenBank/DDBJ databases">
        <title>Plant Genome Project.</title>
        <authorList>
            <person name="Zhang R.-G."/>
        </authorList>
    </citation>
    <scope>NUCLEOTIDE SEQUENCE [LARGE SCALE GENOMIC DNA]</scope>
    <source>
        <strain evidence="3">FAFU-HL-1</strain>
        <tissue evidence="3">Leaf</tissue>
    </source>
</reference>
<evidence type="ECO:0000313" key="4">
    <source>
        <dbReference type="Proteomes" id="UP000657918"/>
    </source>
</evidence>
<accession>A0A835MR67</accession>
<dbReference type="InterPro" id="IPR036312">
    <property type="entry name" value="Bifun_inhib/LTP/seed_sf"/>
</dbReference>
<dbReference type="OrthoDB" id="666653at2759"/>
<keyword evidence="1" id="KW-0812">Transmembrane</keyword>
<keyword evidence="4" id="KW-1185">Reference proteome</keyword>
<evidence type="ECO:0000259" key="2">
    <source>
        <dbReference type="SMART" id="SM00499"/>
    </source>
</evidence>
<dbReference type="Gene3D" id="1.10.110.10">
    <property type="entry name" value="Plant lipid-transfer and hydrophobic proteins"/>
    <property type="match status" value="1"/>
</dbReference>
<dbReference type="CDD" id="cd00010">
    <property type="entry name" value="AAI_LTSS"/>
    <property type="match status" value="1"/>
</dbReference>
<dbReference type="Pfam" id="PF00234">
    <property type="entry name" value="Tryp_alpha_amyl"/>
    <property type="match status" value="1"/>
</dbReference>